<dbReference type="Proteomes" id="UP000693972">
    <property type="component" value="Unassembled WGS sequence"/>
</dbReference>
<dbReference type="EMBL" id="CP078073">
    <property type="protein sequence ID" value="QXL88802.1"/>
    <property type="molecule type" value="Genomic_DNA"/>
</dbReference>
<sequence>MGKTHTIAAGTRAQVFRLFSSSIPSTITFTATAPQGEVTGTIEVDRWHWFHWTHETLPLCAHNAIEKGFGDVDFLIHVTPDQDCTLTFERRGLGLGLMLAILAALVVVALAVVMIVLTVEPTPR</sequence>
<evidence type="ECO:0000256" key="1">
    <source>
        <dbReference type="SAM" id="Phobius"/>
    </source>
</evidence>
<keyword evidence="1" id="KW-1133">Transmembrane helix</keyword>
<organism evidence="2">
    <name type="scientific">Gymnodinialimonas phycosphaerae</name>
    <dbReference type="NCBI Taxonomy" id="2841589"/>
    <lineage>
        <taxon>Bacteria</taxon>
        <taxon>Pseudomonadati</taxon>
        <taxon>Pseudomonadota</taxon>
        <taxon>Alphaproteobacteria</taxon>
        <taxon>Rhodobacterales</taxon>
        <taxon>Paracoccaceae</taxon>
        <taxon>Gymnodinialimonas</taxon>
    </lineage>
</organism>
<keyword evidence="1" id="KW-0812">Transmembrane</keyword>
<keyword evidence="1" id="KW-0472">Membrane</keyword>
<gene>
    <name evidence="2" type="ORF">KUL25_04600</name>
</gene>
<dbReference type="AlphaFoldDB" id="A0A975TX34"/>
<feature type="transmembrane region" description="Helical" evidence="1">
    <location>
        <begin position="95"/>
        <end position="119"/>
    </location>
</feature>
<proteinExistence type="predicted"/>
<keyword evidence="3" id="KW-1185">Reference proteome</keyword>
<evidence type="ECO:0000313" key="2">
    <source>
        <dbReference type="EMBL" id="QXL88802.1"/>
    </source>
</evidence>
<reference evidence="2 3" key="1">
    <citation type="submission" date="2021-07" db="EMBL/GenBank/DDBJ databases">
        <title>Karlodiniumbacter phycospheric gen. nov., sp. nov., a phycosphere bacterium isolated from karlodinium veneficum.</title>
        <authorList>
            <person name="Peng Y."/>
            <person name="Jiang L."/>
            <person name="Lee J."/>
        </authorList>
    </citation>
    <scope>NUCLEOTIDE SEQUENCE</scope>
    <source>
        <strain evidence="2 3">N5</strain>
    </source>
</reference>
<dbReference type="EMBL" id="JAIMBW010000001">
    <property type="protein sequence ID" value="MBY4892039.1"/>
    <property type="molecule type" value="Genomic_DNA"/>
</dbReference>
<dbReference type="RefSeq" id="WP_257891866.1">
    <property type="nucleotide sequence ID" value="NZ_JAIMBW010000001.1"/>
</dbReference>
<evidence type="ECO:0000313" key="3">
    <source>
        <dbReference type="Proteomes" id="UP000693972"/>
    </source>
</evidence>
<accession>A0A975TX34</accession>
<protein>
    <submittedName>
        <fullName evidence="2">Uncharacterized protein</fullName>
    </submittedName>
</protein>
<name>A0A975TX34_9RHOB</name>